<keyword evidence="3" id="KW-1185">Reference proteome</keyword>
<feature type="transmembrane region" description="Helical" evidence="1">
    <location>
        <begin position="113"/>
        <end position="134"/>
    </location>
</feature>
<name>A0A1C0YU07_9BACL</name>
<keyword evidence="1" id="KW-1133">Transmembrane helix</keyword>
<accession>A0A1C0YU07</accession>
<reference evidence="2 3" key="1">
    <citation type="submission" date="2016-07" db="EMBL/GenBank/DDBJ databases">
        <title>Caryophanon latum genome sequencing.</title>
        <authorList>
            <person name="Verma A."/>
            <person name="Pal Y."/>
            <person name="Krishnamurthi S."/>
        </authorList>
    </citation>
    <scope>NUCLEOTIDE SEQUENCE [LARGE SCALE GENOMIC DNA]</scope>
    <source>
        <strain evidence="2 3">DSM 14151</strain>
    </source>
</reference>
<evidence type="ECO:0000313" key="3">
    <source>
        <dbReference type="Proteomes" id="UP000093482"/>
    </source>
</evidence>
<feature type="transmembrane region" description="Helical" evidence="1">
    <location>
        <begin position="20"/>
        <end position="48"/>
    </location>
</feature>
<feature type="transmembrane region" description="Helical" evidence="1">
    <location>
        <begin position="68"/>
        <end position="101"/>
    </location>
</feature>
<gene>
    <name evidence="2" type="ORF">A6K76_10855</name>
</gene>
<dbReference type="InterPro" id="IPR009574">
    <property type="entry name" value="DUF1189"/>
</dbReference>
<feature type="transmembrane region" description="Helical" evidence="1">
    <location>
        <begin position="140"/>
        <end position="158"/>
    </location>
</feature>
<comment type="caution">
    <text evidence="2">The sequence shown here is derived from an EMBL/GenBank/DDBJ whole genome shotgun (WGS) entry which is preliminary data.</text>
</comment>
<keyword evidence="1" id="KW-0812">Transmembrane</keyword>
<dbReference type="Proteomes" id="UP000093482">
    <property type="component" value="Unassembled WGS sequence"/>
</dbReference>
<dbReference type="OrthoDB" id="1903376at2"/>
<dbReference type="AlphaFoldDB" id="A0A1C0YU07"/>
<dbReference type="RefSeq" id="WP_066464516.1">
    <property type="nucleotide sequence ID" value="NZ_MATO01000035.1"/>
</dbReference>
<evidence type="ECO:0000256" key="1">
    <source>
        <dbReference type="SAM" id="Phobius"/>
    </source>
</evidence>
<dbReference type="Pfam" id="PF06691">
    <property type="entry name" value="DUF1189"/>
    <property type="match status" value="1"/>
</dbReference>
<organism evidence="2 3">
    <name type="scientific">Caryophanon latum</name>
    <dbReference type="NCBI Taxonomy" id="33977"/>
    <lineage>
        <taxon>Bacteria</taxon>
        <taxon>Bacillati</taxon>
        <taxon>Bacillota</taxon>
        <taxon>Bacilli</taxon>
        <taxon>Bacillales</taxon>
        <taxon>Caryophanaceae</taxon>
        <taxon>Caryophanon</taxon>
    </lineage>
</organism>
<sequence length="169" mass="19251">MRLLQESLISPKTLARHRLLSIGVVMRYIFSWIAIITAASFAHFAFGFTENNALQSIKDMMTASGMQWIVYPFAALFLFVSNTLLIMSHISLLSAVTMFIMRPFPFRIQYRQIWRTTALAMTIHYIAYSIAPFIQDASSIVYIGAFIITLGYSLRAAMHFPPARRNTAK</sequence>
<proteinExistence type="predicted"/>
<protein>
    <submittedName>
        <fullName evidence="2">Uncharacterized protein</fullName>
    </submittedName>
</protein>
<keyword evidence="1" id="KW-0472">Membrane</keyword>
<evidence type="ECO:0000313" key="2">
    <source>
        <dbReference type="EMBL" id="OCS90639.1"/>
    </source>
</evidence>
<dbReference type="EMBL" id="MATO01000035">
    <property type="protein sequence ID" value="OCS90639.1"/>
    <property type="molecule type" value="Genomic_DNA"/>
</dbReference>